<feature type="active site" evidence="8">
    <location>
        <position position="303"/>
    </location>
</feature>
<feature type="binding site" evidence="9">
    <location>
        <position position="312"/>
    </location>
    <ligand>
        <name>Zn(2+)</name>
        <dbReference type="ChEBI" id="CHEBI:29105"/>
        <label>2</label>
        <note>catalytic</note>
    </ligand>
</feature>
<dbReference type="PRINTS" id="PR00138">
    <property type="entry name" value="MATRIXIN"/>
</dbReference>
<evidence type="ECO:0000256" key="2">
    <source>
        <dbReference type="ARBA" id="ARBA00022670"/>
    </source>
</evidence>
<evidence type="ECO:0000259" key="11">
    <source>
        <dbReference type="SMART" id="SM00235"/>
    </source>
</evidence>
<evidence type="ECO:0000256" key="9">
    <source>
        <dbReference type="PIRSR" id="PIRSR621190-2"/>
    </source>
</evidence>
<keyword evidence="9" id="KW-0106">Calcium</keyword>
<feature type="binding site" description="in inhibited form" evidence="9">
    <location>
        <position position="146"/>
    </location>
    <ligand>
        <name>Zn(2+)</name>
        <dbReference type="ChEBI" id="CHEBI:29105"/>
        <label>2</label>
        <note>catalytic</note>
    </ligand>
</feature>
<dbReference type="InterPro" id="IPR036365">
    <property type="entry name" value="PGBD-like_sf"/>
</dbReference>
<feature type="binding site" evidence="9">
    <location>
        <position position="276"/>
    </location>
    <ligand>
        <name>Ca(2+)</name>
        <dbReference type="ChEBI" id="CHEBI:29108"/>
        <label>2</label>
    </ligand>
</feature>
<proteinExistence type="inferred from homology"/>
<keyword evidence="14" id="KW-1185">Reference proteome</keyword>
<feature type="binding site" evidence="9">
    <location>
        <position position="243"/>
    </location>
    <ligand>
        <name>Zn(2+)</name>
        <dbReference type="ChEBI" id="CHEBI:29105"/>
        <label>1</label>
    </ligand>
</feature>
<keyword evidence="2" id="KW-0645">Protease</keyword>
<evidence type="ECO:0000256" key="1">
    <source>
        <dbReference type="ARBA" id="ARBA00010370"/>
    </source>
</evidence>
<dbReference type="PANTHER" id="PTHR10201:SF291">
    <property type="entry name" value="MATRIX METALLOPROTEINASE 1, ISOFORM C-RELATED"/>
    <property type="match status" value="1"/>
</dbReference>
<comment type="similarity">
    <text evidence="1">Belongs to the peptidase M10A family.</text>
</comment>
<evidence type="ECO:0000256" key="6">
    <source>
        <dbReference type="ARBA" id="ARBA00022833"/>
    </source>
</evidence>
<keyword evidence="4" id="KW-0732">Signal</keyword>
<evidence type="ECO:0000256" key="5">
    <source>
        <dbReference type="ARBA" id="ARBA00022801"/>
    </source>
</evidence>
<dbReference type="CDD" id="cd04278">
    <property type="entry name" value="ZnMc_MMP"/>
    <property type="match status" value="1"/>
</dbReference>
<organism evidence="13 15">
    <name type="scientific">Bursaphelenchus xylophilus</name>
    <name type="common">Pinewood nematode worm</name>
    <name type="synonym">Aphelenchoides xylophilus</name>
    <dbReference type="NCBI Taxonomy" id="6326"/>
    <lineage>
        <taxon>Eukaryota</taxon>
        <taxon>Metazoa</taxon>
        <taxon>Ecdysozoa</taxon>
        <taxon>Nematoda</taxon>
        <taxon>Chromadorea</taxon>
        <taxon>Rhabditida</taxon>
        <taxon>Tylenchina</taxon>
        <taxon>Tylenchomorpha</taxon>
        <taxon>Aphelenchoidea</taxon>
        <taxon>Aphelenchoididae</taxon>
        <taxon>Bursaphelenchus</taxon>
    </lineage>
</organism>
<accession>A0A1I7SQL8</accession>
<dbReference type="SUPFAM" id="SSF55486">
    <property type="entry name" value="Metalloproteases ('zincins'), catalytic domain"/>
    <property type="match status" value="1"/>
</dbReference>
<evidence type="ECO:0000256" key="8">
    <source>
        <dbReference type="PIRSR" id="PIRSR621190-1"/>
    </source>
</evidence>
<feature type="binding site" evidence="9">
    <location>
        <position position="283"/>
    </location>
    <ligand>
        <name>Ca(2+)</name>
        <dbReference type="ChEBI" id="CHEBI:29108"/>
        <label>1</label>
    </ligand>
</feature>
<dbReference type="EMBL" id="CAJFCV020000003">
    <property type="protein sequence ID" value="CAG9110079.1"/>
    <property type="molecule type" value="Genomic_DNA"/>
</dbReference>
<feature type="binding site" evidence="9">
    <location>
        <position position="281"/>
    </location>
    <ligand>
        <name>Ca(2+)</name>
        <dbReference type="ChEBI" id="CHEBI:29108"/>
        <label>1</label>
    </ligand>
</feature>
<dbReference type="GO" id="GO:0030198">
    <property type="term" value="P:extracellular matrix organization"/>
    <property type="evidence" value="ECO:0007669"/>
    <property type="project" value="TreeGrafter"/>
</dbReference>
<dbReference type="InterPro" id="IPR024079">
    <property type="entry name" value="MetalloPept_cat_dom_sf"/>
</dbReference>
<dbReference type="GO" id="GO:0006508">
    <property type="term" value="P:proteolysis"/>
    <property type="evidence" value="ECO:0007669"/>
    <property type="project" value="UniProtKB-KW"/>
</dbReference>
<reference evidence="12" key="2">
    <citation type="submission" date="2020-09" db="EMBL/GenBank/DDBJ databases">
        <authorList>
            <person name="Kikuchi T."/>
        </authorList>
    </citation>
    <scope>NUCLEOTIDE SEQUENCE</scope>
    <source>
        <strain evidence="12">Ka4C1</strain>
    </source>
</reference>
<dbReference type="AlphaFoldDB" id="A0A1I7SQL8"/>
<feature type="short sequence motif" description="Cysteine switch" evidence="10">
    <location>
        <begin position="144"/>
        <end position="151"/>
    </location>
</feature>
<dbReference type="Proteomes" id="UP000659654">
    <property type="component" value="Unassembled WGS sequence"/>
</dbReference>
<protein>
    <submittedName>
        <fullName evidence="12">(pine wood nematode) hypothetical protein</fullName>
    </submittedName>
    <submittedName>
        <fullName evidence="15">ZnMc domain-containing protein</fullName>
    </submittedName>
</protein>
<evidence type="ECO:0000313" key="15">
    <source>
        <dbReference type="WBParaSite" id="BXY_1533000.1"/>
    </source>
</evidence>
<dbReference type="SMART" id="SM00235">
    <property type="entry name" value="ZnMc"/>
    <property type="match status" value="1"/>
</dbReference>
<dbReference type="GO" id="GO:0031012">
    <property type="term" value="C:extracellular matrix"/>
    <property type="evidence" value="ECO:0007669"/>
    <property type="project" value="InterPro"/>
</dbReference>
<keyword evidence="6 9" id="KW-0862">Zinc</keyword>
<feature type="binding site" evidence="9">
    <location>
        <position position="302"/>
    </location>
    <ligand>
        <name>Zn(2+)</name>
        <dbReference type="ChEBI" id="CHEBI:29105"/>
        <label>2</label>
        <note>catalytic</note>
    </ligand>
</feature>
<dbReference type="InterPro" id="IPR021190">
    <property type="entry name" value="Pept_M10A"/>
</dbReference>
<comment type="cofactor">
    <cofactor evidence="9">
        <name>Zn(2+)</name>
        <dbReference type="ChEBI" id="CHEBI:29105"/>
    </cofactor>
    <text evidence="9">Binds 2 Zn(2+) ions per subunit.</text>
</comment>
<feature type="binding site" evidence="9">
    <location>
        <position position="231"/>
    </location>
    <ligand>
        <name>Ca(2+)</name>
        <dbReference type="ChEBI" id="CHEBI:29108"/>
        <label>2</label>
    </ligand>
</feature>
<dbReference type="OrthoDB" id="7550572at2759"/>
<dbReference type="EMBL" id="CAJFDI010000003">
    <property type="protein sequence ID" value="CAD5222392.1"/>
    <property type="molecule type" value="Genomic_DNA"/>
</dbReference>
<dbReference type="GO" id="GO:0008270">
    <property type="term" value="F:zinc ion binding"/>
    <property type="evidence" value="ECO:0007669"/>
    <property type="project" value="InterPro"/>
</dbReference>
<reference evidence="15" key="1">
    <citation type="submission" date="2016-11" db="UniProtKB">
        <authorList>
            <consortium name="WormBaseParasite"/>
        </authorList>
    </citation>
    <scope>IDENTIFICATION</scope>
</reference>
<keyword evidence="3 9" id="KW-0479">Metal-binding</keyword>
<dbReference type="GO" id="GO:0030574">
    <property type="term" value="P:collagen catabolic process"/>
    <property type="evidence" value="ECO:0007669"/>
    <property type="project" value="TreeGrafter"/>
</dbReference>
<sequence>MHGDLYSSTGRVPSTSVMRWWSHQLIRVFNETFNWAQTVPTPYSTLFLLLMVGSLVDAAPMQKSRMRRSMDLGLFNYKWTEDEESLDSSRHQFAVKYLLEFGHLTTSHPTPREFRNAMKSFQDMTGRKQTGVLDDDAYTEMRQPRCGNSDVSSSNERRKRFVYIARWENRVRNNHLKLKWFIQNFTKDIPRADIKATVRKAFKLWSSQAKINSMESLTLEFEEADNADEADISILWAEGDHGDSNNFDGPGNDGANILAHTFYPNYHTSKGNLNGDIHLDDYENWHVNNSKEGASFPHVLVHEIGHTLGLGHSKKQQAIMYPIYPKESLDIMQLDLDDKCAINWSYVGASDLCLYIWLLSEVLPKKIAVEKHTTYNDFPVVDDANYEFEEMTKTENLDKKLSKTTLPLCSATNEVQSHYENMLVQRLRFPRDLAAEYSGVLCKFFGGLHREFNTPTTDNFHEAFRIRGSHTYFQQDGRFEGLENSDYAQREFDSKFFKWILSEFAQ</sequence>
<evidence type="ECO:0000256" key="3">
    <source>
        <dbReference type="ARBA" id="ARBA00022723"/>
    </source>
</evidence>
<dbReference type="eggNOG" id="KOG1565">
    <property type="taxonomic scope" value="Eukaryota"/>
</dbReference>
<evidence type="ECO:0000313" key="12">
    <source>
        <dbReference type="EMBL" id="CAD5222392.1"/>
    </source>
</evidence>
<dbReference type="Proteomes" id="UP000582659">
    <property type="component" value="Unassembled WGS sequence"/>
</dbReference>
<dbReference type="Pfam" id="PF00413">
    <property type="entry name" value="Peptidase_M10"/>
    <property type="match status" value="1"/>
</dbReference>
<dbReference type="GO" id="GO:0004222">
    <property type="term" value="F:metalloendopeptidase activity"/>
    <property type="evidence" value="ECO:0007669"/>
    <property type="project" value="InterPro"/>
</dbReference>
<evidence type="ECO:0000313" key="14">
    <source>
        <dbReference type="Proteomes" id="UP000659654"/>
    </source>
</evidence>
<feature type="binding site" evidence="9">
    <location>
        <position position="278"/>
    </location>
    <ligand>
        <name>Zn(2+)</name>
        <dbReference type="ChEBI" id="CHEBI:29105"/>
        <label>1</label>
    </ligand>
</feature>
<feature type="domain" description="Peptidase metallopeptidase" evidence="11">
    <location>
        <begin position="163"/>
        <end position="349"/>
    </location>
</feature>
<dbReference type="InterPro" id="IPR001818">
    <property type="entry name" value="Pept_M10_metallopeptidase"/>
</dbReference>
<dbReference type="WBParaSite" id="BXY_1533000.1">
    <property type="protein sequence ID" value="BXY_1533000.1"/>
    <property type="gene ID" value="BXY_1533000"/>
</dbReference>
<feature type="binding site" evidence="9">
    <location>
        <position position="188"/>
    </location>
    <ligand>
        <name>Ca(2+)</name>
        <dbReference type="ChEBI" id="CHEBI:29108"/>
        <label>1</label>
    </ligand>
</feature>
<feature type="binding site" evidence="9">
    <location>
        <position position="320"/>
    </location>
    <ligand>
        <name>Zn(2+)</name>
        <dbReference type="ChEBI" id="CHEBI:29105"/>
        <label>2</label>
        <note>catalytic</note>
    </ligand>
</feature>
<feature type="binding site" evidence="9">
    <location>
        <position position="306"/>
    </location>
    <ligand>
        <name>Zn(2+)</name>
        <dbReference type="ChEBI" id="CHEBI:29105"/>
        <label>2</label>
        <note>catalytic</note>
    </ligand>
</feature>
<evidence type="ECO:0000313" key="13">
    <source>
        <dbReference type="Proteomes" id="UP000095284"/>
    </source>
</evidence>
<comment type="cofactor">
    <cofactor evidence="9">
        <name>Ca(2+)</name>
        <dbReference type="ChEBI" id="CHEBI:29108"/>
    </cofactor>
    <text evidence="9">Can bind about 5 Ca(2+) ions per subunit.</text>
</comment>
<dbReference type="InterPro" id="IPR033739">
    <property type="entry name" value="M10A_MMP"/>
</dbReference>
<keyword evidence="5" id="KW-0378">Hydrolase</keyword>
<dbReference type="PANTHER" id="PTHR10201">
    <property type="entry name" value="MATRIX METALLOPROTEINASE"/>
    <property type="match status" value="1"/>
</dbReference>
<evidence type="ECO:0000256" key="4">
    <source>
        <dbReference type="ARBA" id="ARBA00022729"/>
    </source>
</evidence>
<feature type="binding site" evidence="9">
    <location>
        <position position="280"/>
    </location>
    <ligand>
        <name>Ca(2+)</name>
        <dbReference type="ChEBI" id="CHEBI:29108"/>
        <label>3</label>
    </ligand>
</feature>
<name>A0A1I7SQL8_BURXY</name>
<dbReference type="Proteomes" id="UP000095284">
    <property type="component" value="Unplaced"/>
</dbReference>
<dbReference type="InterPro" id="IPR006026">
    <property type="entry name" value="Peptidase_Metallo"/>
</dbReference>
<dbReference type="SUPFAM" id="SSF47090">
    <property type="entry name" value="PGBD-like"/>
    <property type="match status" value="1"/>
</dbReference>
<dbReference type="SMR" id="A0A1I7SQL8"/>
<keyword evidence="7" id="KW-0482">Metalloprotease</keyword>
<dbReference type="Gene3D" id="3.40.390.10">
    <property type="entry name" value="Collagenase (Catalytic Domain)"/>
    <property type="match status" value="1"/>
</dbReference>
<feature type="binding site" evidence="9">
    <location>
        <position position="272"/>
    </location>
    <ligand>
        <name>Ca(2+)</name>
        <dbReference type="ChEBI" id="CHEBI:29108"/>
        <label>2</label>
    </ligand>
</feature>
<feature type="binding site" evidence="9">
    <location>
        <position position="283"/>
    </location>
    <ligand>
        <name>Ca(2+)</name>
        <dbReference type="ChEBI" id="CHEBI:29108"/>
        <label>3</label>
    </ligand>
</feature>
<feature type="binding site" evidence="9">
    <location>
        <position position="241"/>
    </location>
    <ligand>
        <name>Zn(2+)</name>
        <dbReference type="ChEBI" id="CHEBI:29105"/>
        <label>1</label>
    </ligand>
</feature>
<gene>
    <name evidence="12" type="ORF">BXYJ_LOCUS7360</name>
</gene>
<feature type="binding site" evidence="9">
    <location>
        <position position="249"/>
    </location>
    <ligand>
        <name>Ca(2+)</name>
        <dbReference type="ChEBI" id="CHEBI:29108"/>
        <label>3</label>
    </ligand>
</feature>
<feature type="binding site" evidence="9">
    <location>
        <position position="248"/>
    </location>
    <ligand>
        <name>Ca(2+)</name>
        <dbReference type="ChEBI" id="CHEBI:29108"/>
        <label>3</label>
    </ligand>
</feature>
<dbReference type="GO" id="GO:0005615">
    <property type="term" value="C:extracellular space"/>
    <property type="evidence" value="ECO:0007669"/>
    <property type="project" value="TreeGrafter"/>
</dbReference>
<evidence type="ECO:0000256" key="7">
    <source>
        <dbReference type="ARBA" id="ARBA00023049"/>
    </source>
</evidence>
<evidence type="ECO:0000256" key="10">
    <source>
        <dbReference type="PIRSR" id="PIRSR621190-5"/>
    </source>
</evidence>
<feature type="binding site" evidence="9">
    <location>
        <position position="260"/>
    </location>
    <ligand>
        <name>Zn(2+)</name>
        <dbReference type="ChEBI" id="CHEBI:29105"/>
        <label>1</label>
    </ligand>
</feature>